<dbReference type="InterPro" id="IPR036291">
    <property type="entry name" value="NAD(P)-bd_dom_sf"/>
</dbReference>
<accession>A0ABV6MNX2</accession>
<dbReference type="Proteomes" id="UP001589810">
    <property type="component" value="Unassembled WGS sequence"/>
</dbReference>
<dbReference type="PANTHER" id="PTHR13812:SF19">
    <property type="entry name" value="KETIMINE REDUCTASE MU-CRYSTALLIN"/>
    <property type="match status" value="1"/>
</dbReference>
<dbReference type="SUPFAM" id="SSF51735">
    <property type="entry name" value="NAD(P)-binding Rossmann-fold domains"/>
    <property type="match status" value="1"/>
</dbReference>
<evidence type="ECO:0000313" key="1">
    <source>
        <dbReference type="EMBL" id="MFC0541606.1"/>
    </source>
</evidence>
<reference evidence="1 2" key="1">
    <citation type="submission" date="2024-09" db="EMBL/GenBank/DDBJ databases">
        <authorList>
            <person name="Sun Q."/>
            <person name="Mori K."/>
        </authorList>
    </citation>
    <scope>NUCLEOTIDE SEQUENCE [LARGE SCALE GENOMIC DNA]</scope>
    <source>
        <strain evidence="1 2">TBRC 1432</strain>
    </source>
</reference>
<dbReference type="Gene3D" id="3.40.50.720">
    <property type="entry name" value="NAD(P)-binding Rossmann-like Domain"/>
    <property type="match status" value="1"/>
</dbReference>
<dbReference type="Pfam" id="PF02423">
    <property type="entry name" value="OCD_Mu_crystall"/>
    <property type="match status" value="1"/>
</dbReference>
<proteinExistence type="predicted"/>
<sequence length="334" mass="35835">MFSFHVLGGKDIRAVIEKSRPELYARVRDTYLAHHRGETINPRSYFLRFPEKPNARIIALPALVRGEPGVAGIKWIGSFPDNVSRNIPRASAVLLLNDFETGYPFACLEAAQISAARTAASAVLGAEALHGSRVARKVAVVGAGVISRNILEFLRALDWEISEVVIHDAVADYAGKAARYTESLGYSSSVGTNLADAVDRADIVVLATTAGEPYIVDPEAFAPGQTVLNVSLRDIGPDIIAAAHNVLDDVDHCLNADTSPHLAEQQLGHRDFIDGTLAELLLGEITLGRDKPRIFSPFGLGVLDIAVGLEIFTTGVATGCAQAVPDFFAEVARW</sequence>
<dbReference type="PANTHER" id="PTHR13812">
    <property type="entry name" value="KETIMINE REDUCTASE MU-CRYSTALLIN"/>
    <property type="match status" value="1"/>
</dbReference>
<comment type="caution">
    <text evidence="1">The sequence shown here is derived from an EMBL/GenBank/DDBJ whole genome shotgun (WGS) entry which is preliminary data.</text>
</comment>
<dbReference type="NCBIfam" id="TIGR03944">
    <property type="entry name" value="dehyd_SbnB_fam"/>
    <property type="match status" value="1"/>
</dbReference>
<dbReference type="InterPro" id="IPR023866">
    <property type="entry name" value="SbnB"/>
</dbReference>
<dbReference type="InterPro" id="IPR003462">
    <property type="entry name" value="ODC_Mu_crystall"/>
</dbReference>
<evidence type="ECO:0000313" key="2">
    <source>
        <dbReference type="Proteomes" id="UP001589810"/>
    </source>
</evidence>
<dbReference type="Gene3D" id="3.30.1780.10">
    <property type="entry name" value="ornithine cyclodeaminase, domain 1"/>
    <property type="match status" value="1"/>
</dbReference>
<protein>
    <submittedName>
        <fullName evidence="1">2,3-diaminopropionate biosynthesis protein SbnB</fullName>
    </submittedName>
</protein>
<dbReference type="RefSeq" id="WP_273942365.1">
    <property type="nucleotide sequence ID" value="NZ_CP097263.1"/>
</dbReference>
<dbReference type="EMBL" id="JBHLUD010000002">
    <property type="protein sequence ID" value="MFC0541606.1"/>
    <property type="molecule type" value="Genomic_DNA"/>
</dbReference>
<dbReference type="InterPro" id="IPR023401">
    <property type="entry name" value="ODC_N"/>
</dbReference>
<dbReference type="PIRSF" id="PIRSF001439">
    <property type="entry name" value="CryM"/>
    <property type="match status" value="1"/>
</dbReference>
<name>A0ABV6MNX2_9PSEU</name>
<gene>
    <name evidence="1" type="primary">sbnB</name>
    <name evidence="1" type="ORF">ACFFH7_08945</name>
</gene>
<organism evidence="1 2">
    <name type="scientific">Kutzneria chonburiensis</name>
    <dbReference type="NCBI Taxonomy" id="1483604"/>
    <lineage>
        <taxon>Bacteria</taxon>
        <taxon>Bacillati</taxon>
        <taxon>Actinomycetota</taxon>
        <taxon>Actinomycetes</taxon>
        <taxon>Pseudonocardiales</taxon>
        <taxon>Pseudonocardiaceae</taxon>
        <taxon>Kutzneria</taxon>
    </lineage>
</organism>
<keyword evidence="2" id="KW-1185">Reference proteome</keyword>